<dbReference type="AlphaFoldDB" id="A0A6A6IR24"/>
<feature type="compositionally biased region" description="Basic and acidic residues" evidence="1">
    <location>
        <begin position="106"/>
        <end position="152"/>
    </location>
</feature>
<feature type="compositionally biased region" description="Basic and acidic residues" evidence="1">
    <location>
        <begin position="1"/>
        <end position="22"/>
    </location>
</feature>
<organism evidence="2 3">
    <name type="scientific">Trematosphaeria pertusa</name>
    <dbReference type="NCBI Taxonomy" id="390896"/>
    <lineage>
        <taxon>Eukaryota</taxon>
        <taxon>Fungi</taxon>
        <taxon>Dikarya</taxon>
        <taxon>Ascomycota</taxon>
        <taxon>Pezizomycotina</taxon>
        <taxon>Dothideomycetes</taxon>
        <taxon>Pleosporomycetidae</taxon>
        <taxon>Pleosporales</taxon>
        <taxon>Massarineae</taxon>
        <taxon>Trematosphaeriaceae</taxon>
        <taxon>Trematosphaeria</taxon>
    </lineage>
</organism>
<dbReference type="GeneID" id="54586106"/>
<accession>A0A6A6IR24</accession>
<dbReference type="RefSeq" id="XP_033687830.1">
    <property type="nucleotide sequence ID" value="XM_033832776.1"/>
</dbReference>
<evidence type="ECO:0000313" key="2">
    <source>
        <dbReference type="EMBL" id="KAF2252826.1"/>
    </source>
</evidence>
<dbReference type="Proteomes" id="UP000800094">
    <property type="component" value="Unassembled WGS sequence"/>
</dbReference>
<feature type="compositionally biased region" description="Basic and acidic residues" evidence="1">
    <location>
        <begin position="53"/>
        <end position="96"/>
    </location>
</feature>
<evidence type="ECO:0000313" key="3">
    <source>
        <dbReference type="Proteomes" id="UP000800094"/>
    </source>
</evidence>
<gene>
    <name evidence="2" type="ORF">BU26DRAFT_560175</name>
</gene>
<proteinExistence type="predicted"/>
<keyword evidence="3" id="KW-1185">Reference proteome</keyword>
<evidence type="ECO:0000256" key="1">
    <source>
        <dbReference type="SAM" id="MobiDB-lite"/>
    </source>
</evidence>
<dbReference type="EMBL" id="ML987191">
    <property type="protein sequence ID" value="KAF2252826.1"/>
    <property type="molecule type" value="Genomic_DNA"/>
</dbReference>
<name>A0A6A6IR24_9PLEO</name>
<protein>
    <recommendedName>
        <fullName evidence="4">Hypervirulence associated protein TUDOR domain-containing protein</fullName>
    </recommendedName>
</protein>
<feature type="region of interest" description="Disordered" evidence="1">
    <location>
        <begin position="1"/>
        <end position="212"/>
    </location>
</feature>
<reference evidence="2" key="1">
    <citation type="journal article" date="2020" name="Stud. Mycol.">
        <title>101 Dothideomycetes genomes: a test case for predicting lifestyles and emergence of pathogens.</title>
        <authorList>
            <person name="Haridas S."/>
            <person name="Albert R."/>
            <person name="Binder M."/>
            <person name="Bloem J."/>
            <person name="Labutti K."/>
            <person name="Salamov A."/>
            <person name="Andreopoulos B."/>
            <person name="Baker S."/>
            <person name="Barry K."/>
            <person name="Bills G."/>
            <person name="Bluhm B."/>
            <person name="Cannon C."/>
            <person name="Castanera R."/>
            <person name="Culley D."/>
            <person name="Daum C."/>
            <person name="Ezra D."/>
            <person name="Gonzalez J."/>
            <person name="Henrissat B."/>
            <person name="Kuo A."/>
            <person name="Liang C."/>
            <person name="Lipzen A."/>
            <person name="Lutzoni F."/>
            <person name="Magnuson J."/>
            <person name="Mondo S."/>
            <person name="Nolan M."/>
            <person name="Ohm R."/>
            <person name="Pangilinan J."/>
            <person name="Park H.-J."/>
            <person name="Ramirez L."/>
            <person name="Alfaro M."/>
            <person name="Sun H."/>
            <person name="Tritt A."/>
            <person name="Yoshinaga Y."/>
            <person name="Zwiers L.-H."/>
            <person name="Turgeon B."/>
            <person name="Goodwin S."/>
            <person name="Spatafora J."/>
            <person name="Crous P."/>
            <person name="Grigoriev I."/>
        </authorList>
    </citation>
    <scope>NUCLEOTIDE SEQUENCE</scope>
    <source>
        <strain evidence="2">CBS 122368</strain>
    </source>
</reference>
<dbReference type="OrthoDB" id="3360421at2759"/>
<evidence type="ECO:0008006" key="4">
    <source>
        <dbReference type="Google" id="ProtNLM"/>
    </source>
</evidence>
<sequence>MSPKDKYTDPELRDQVKEEIHNSNKGGAPGQWSARKAQMMASEYKKRGGGYTTDKKDKDESQKHLDNWDKGRKAWEQMSEKEKQETDEKKQEESRGEAVCCQHVQGQERPKNTSKDQDDFKKQDGEADAASHEEKSDHSGSARSGEQAEQKPKIRGRGANQKGSNKKLKQKNGSSDQPKGTPGDKTRVPKKGQKVQWHSLPGYVDGEVVEMV</sequence>